<reference evidence="2 4" key="2">
    <citation type="journal article" date="2018" name="Plant J.">
        <title>The Physcomitrella patens chromosome-scale assembly reveals moss genome structure and evolution.</title>
        <authorList>
            <person name="Lang D."/>
            <person name="Ullrich K.K."/>
            <person name="Murat F."/>
            <person name="Fuchs J."/>
            <person name="Jenkins J."/>
            <person name="Haas F.B."/>
            <person name="Piednoel M."/>
            <person name="Gundlach H."/>
            <person name="Van Bel M."/>
            <person name="Meyberg R."/>
            <person name="Vives C."/>
            <person name="Morata J."/>
            <person name="Symeonidi A."/>
            <person name="Hiss M."/>
            <person name="Muchero W."/>
            <person name="Kamisugi Y."/>
            <person name="Saleh O."/>
            <person name="Blanc G."/>
            <person name="Decker E.L."/>
            <person name="van Gessel N."/>
            <person name="Grimwood J."/>
            <person name="Hayes R.D."/>
            <person name="Graham S.W."/>
            <person name="Gunter L.E."/>
            <person name="McDaniel S.F."/>
            <person name="Hoernstein S.N.W."/>
            <person name="Larsson A."/>
            <person name="Li F.W."/>
            <person name="Perroud P.F."/>
            <person name="Phillips J."/>
            <person name="Ranjan P."/>
            <person name="Rokshar D.S."/>
            <person name="Rothfels C.J."/>
            <person name="Schneider L."/>
            <person name="Shu S."/>
            <person name="Stevenson D.W."/>
            <person name="Thummler F."/>
            <person name="Tillich M."/>
            <person name="Villarreal Aguilar J.C."/>
            <person name="Widiez T."/>
            <person name="Wong G.K."/>
            <person name="Wymore A."/>
            <person name="Zhang Y."/>
            <person name="Zimmer A.D."/>
            <person name="Quatrano R.S."/>
            <person name="Mayer K.F.X."/>
            <person name="Goodstein D."/>
            <person name="Casacuberta J.M."/>
            <person name="Vandepoele K."/>
            <person name="Reski R."/>
            <person name="Cuming A.C."/>
            <person name="Tuskan G.A."/>
            <person name="Maumus F."/>
            <person name="Salse J."/>
            <person name="Schmutz J."/>
            <person name="Rensing S.A."/>
        </authorList>
    </citation>
    <scope>NUCLEOTIDE SEQUENCE [LARGE SCALE GENOMIC DNA]</scope>
    <source>
        <strain evidence="3 4">cv. Gransden 2004</strain>
    </source>
</reference>
<gene>
    <name evidence="3" type="primary">LOC112276538</name>
    <name evidence="2" type="ORF">PHYPA_029261</name>
</gene>
<feature type="region of interest" description="Disordered" evidence="1">
    <location>
        <begin position="110"/>
        <end position="146"/>
    </location>
</feature>
<evidence type="ECO:0000256" key="1">
    <source>
        <dbReference type="SAM" id="MobiDB-lite"/>
    </source>
</evidence>
<proteinExistence type="predicted"/>
<organism evidence="2">
    <name type="scientific">Physcomitrium patens</name>
    <name type="common">Spreading-leaved earth moss</name>
    <name type="synonym">Physcomitrella patens</name>
    <dbReference type="NCBI Taxonomy" id="3218"/>
    <lineage>
        <taxon>Eukaryota</taxon>
        <taxon>Viridiplantae</taxon>
        <taxon>Streptophyta</taxon>
        <taxon>Embryophyta</taxon>
        <taxon>Bryophyta</taxon>
        <taxon>Bryophytina</taxon>
        <taxon>Bryopsida</taxon>
        <taxon>Funariidae</taxon>
        <taxon>Funariales</taxon>
        <taxon>Funariaceae</taxon>
        <taxon>Physcomitrium</taxon>
    </lineage>
</organism>
<dbReference type="AlphaFoldDB" id="A0A2K1IHC4"/>
<reference evidence="3" key="3">
    <citation type="submission" date="2020-12" db="UniProtKB">
        <authorList>
            <consortium name="EnsemblPlants"/>
        </authorList>
    </citation>
    <scope>IDENTIFICATION</scope>
</reference>
<evidence type="ECO:0000313" key="3">
    <source>
        <dbReference type="EnsemblPlants" id="Pp3c24_18990V3.1"/>
    </source>
</evidence>
<accession>A0A2K1IHC4</accession>
<evidence type="ECO:0000313" key="4">
    <source>
        <dbReference type="Proteomes" id="UP000006727"/>
    </source>
</evidence>
<evidence type="ECO:0000313" key="2">
    <source>
        <dbReference type="EMBL" id="PNR28668.1"/>
    </source>
</evidence>
<dbReference type="Proteomes" id="UP000006727">
    <property type="component" value="Chromosome 24"/>
</dbReference>
<name>A0A2K1IHC4_PHYPA</name>
<dbReference type="EnsemblPlants" id="Pp3c24_18990V3.1">
    <property type="protein sequence ID" value="Pp3c24_18990V3.1"/>
    <property type="gene ID" value="Pp3c24_18990"/>
</dbReference>
<reference evidence="2 4" key="1">
    <citation type="journal article" date="2008" name="Science">
        <title>The Physcomitrella genome reveals evolutionary insights into the conquest of land by plants.</title>
        <authorList>
            <person name="Rensing S."/>
            <person name="Lang D."/>
            <person name="Zimmer A."/>
            <person name="Terry A."/>
            <person name="Salamov A."/>
            <person name="Shapiro H."/>
            <person name="Nishiyama T."/>
            <person name="Perroud P.-F."/>
            <person name="Lindquist E."/>
            <person name="Kamisugi Y."/>
            <person name="Tanahashi T."/>
            <person name="Sakakibara K."/>
            <person name="Fujita T."/>
            <person name="Oishi K."/>
            <person name="Shin-I T."/>
            <person name="Kuroki Y."/>
            <person name="Toyoda A."/>
            <person name="Suzuki Y."/>
            <person name="Hashimoto A."/>
            <person name="Yamaguchi K."/>
            <person name="Sugano A."/>
            <person name="Kohara Y."/>
            <person name="Fujiyama A."/>
            <person name="Anterola A."/>
            <person name="Aoki S."/>
            <person name="Ashton N."/>
            <person name="Barbazuk W.B."/>
            <person name="Barker E."/>
            <person name="Bennetzen J."/>
            <person name="Bezanilla M."/>
            <person name="Blankenship R."/>
            <person name="Cho S.H."/>
            <person name="Dutcher S."/>
            <person name="Estelle M."/>
            <person name="Fawcett J.A."/>
            <person name="Gundlach H."/>
            <person name="Hanada K."/>
            <person name="Heyl A."/>
            <person name="Hicks K.A."/>
            <person name="Hugh J."/>
            <person name="Lohr M."/>
            <person name="Mayer K."/>
            <person name="Melkozernov A."/>
            <person name="Murata T."/>
            <person name="Nelson D."/>
            <person name="Pils B."/>
            <person name="Prigge M."/>
            <person name="Reiss B."/>
            <person name="Renner T."/>
            <person name="Rombauts S."/>
            <person name="Rushton P."/>
            <person name="Sanderfoot A."/>
            <person name="Schween G."/>
            <person name="Shiu S.-H."/>
            <person name="Stueber K."/>
            <person name="Theodoulou F.L."/>
            <person name="Tu H."/>
            <person name="Van de Peer Y."/>
            <person name="Verrier P.J."/>
            <person name="Waters E."/>
            <person name="Wood A."/>
            <person name="Yang L."/>
            <person name="Cove D."/>
            <person name="Cuming A."/>
            <person name="Hasebe M."/>
            <person name="Lucas S."/>
            <person name="Mishler D.B."/>
            <person name="Reski R."/>
            <person name="Grigoriev I."/>
            <person name="Quatrano R.S."/>
            <person name="Boore J.L."/>
        </authorList>
    </citation>
    <scope>NUCLEOTIDE SEQUENCE [LARGE SCALE GENOMIC DNA]</scope>
    <source>
        <strain evidence="3 4">cv. Gransden 2004</strain>
    </source>
</reference>
<dbReference type="Gramene" id="Pp3c24_18990V3.1">
    <property type="protein sequence ID" value="Pp3c24_18990V3.1"/>
    <property type="gene ID" value="Pp3c24_18990"/>
</dbReference>
<feature type="compositionally biased region" description="Low complexity" evidence="1">
    <location>
        <begin position="110"/>
        <end position="120"/>
    </location>
</feature>
<sequence length="193" mass="21403">MSNRLKSFLNDKRLSCSMIPWTHGLYVGGRPLSIVCAMRSSDRISPVHSLDNLMDQYWNGTPSCANVEVSSKKAPIAWHFYPKPSSIILRINQHPLSLEVYLPEEIFPSSSATNSSDSDSICGGASRSPSTVNKRSFDEDSDAESNYTADGEVSCVIESFDELDNAHAFVNRTILIHDMAEILVFLENCVILL</sequence>
<protein>
    <submittedName>
        <fullName evidence="2 3">Uncharacterized protein</fullName>
    </submittedName>
</protein>
<keyword evidence="4" id="KW-1185">Reference proteome</keyword>
<dbReference type="EMBL" id="ABEU02000024">
    <property type="protein sequence ID" value="PNR28668.1"/>
    <property type="molecule type" value="Genomic_DNA"/>
</dbReference>